<dbReference type="GO" id="GO:0005886">
    <property type="term" value="C:plasma membrane"/>
    <property type="evidence" value="ECO:0007669"/>
    <property type="project" value="UniProtKB-SubCell"/>
</dbReference>
<proteinExistence type="predicted"/>
<reference evidence="7" key="1">
    <citation type="journal article" date="2014" name="Int. J. Syst. Evol. Microbiol.">
        <title>Complete genome sequence of Corynebacterium casei LMG S-19264T (=DSM 44701T), isolated from a smear-ripened cheese.</title>
        <authorList>
            <consortium name="US DOE Joint Genome Institute (JGI-PGF)"/>
            <person name="Walter F."/>
            <person name="Albersmeier A."/>
            <person name="Kalinowski J."/>
            <person name="Ruckert C."/>
        </authorList>
    </citation>
    <scope>NUCLEOTIDE SEQUENCE</scope>
    <source>
        <strain evidence="7">JCM 19831</strain>
    </source>
</reference>
<evidence type="ECO:0000256" key="1">
    <source>
        <dbReference type="ARBA" id="ARBA00004651"/>
    </source>
</evidence>
<dbReference type="EMBL" id="BMPI01000020">
    <property type="protein sequence ID" value="GGM36627.1"/>
    <property type="molecule type" value="Genomic_DNA"/>
</dbReference>
<sequence>MDSDADVHDRSRPYLSTGASFRGMTPRYDPPLLLALPEFFPAVHVGPVGTLVLASLVIMGSPGPSTISLVAAAVAYGVRRSLAYCVGLIVGTTVVLLGAATGVTAVLLAAPTLRWVLVIAAAGYILWLAYQLATAPPLAEQTASDRRPSFADGLVLGVINPKAWIAIAAVFASVQLASTAAADALLKIPLLTLMVILIHAMWLLAARLFVPALSNPGRARAVNITLAGLLILATVPALLL</sequence>
<organism evidence="7 8">
    <name type="scientific">Dactylosporangium sucinum</name>
    <dbReference type="NCBI Taxonomy" id="1424081"/>
    <lineage>
        <taxon>Bacteria</taxon>
        <taxon>Bacillati</taxon>
        <taxon>Actinomycetota</taxon>
        <taxon>Actinomycetes</taxon>
        <taxon>Micromonosporales</taxon>
        <taxon>Micromonosporaceae</taxon>
        <taxon>Dactylosporangium</taxon>
    </lineage>
</organism>
<accession>A0A917TT33</accession>
<feature type="transmembrane region" description="Helical" evidence="6">
    <location>
        <begin position="188"/>
        <end position="209"/>
    </location>
</feature>
<feature type="transmembrane region" description="Helical" evidence="6">
    <location>
        <begin position="115"/>
        <end position="133"/>
    </location>
</feature>
<evidence type="ECO:0000256" key="6">
    <source>
        <dbReference type="SAM" id="Phobius"/>
    </source>
</evidence>
<evidence type="ECO:0000313" key="7">
    <source>
        <dbReference type="EMBL" id="GGM36627.1"/>
    </source>
</evidence>
<evidence type="ECO:0000256" key="2">
    <source>
        <dbReference type="ARBA" id="ARBA00022475"/>
    </source>
</evidence>
<evidence type="ECO:0000256" key="5">
    <source>
        <dbReference type="ARBA" id="ARBA00023136"/>
    </source>
</evidence>
<reference evidence="7" key="2">
    <citation type="submission" date="2020-09" db="EMBL/GenBank/DDBJ databases">
        <authorList>
            <person name="Sun Q."/>
            <person name="Ohkuma M."/>
        </authorList>
    </citation>
    <scope>NUCLEOTIDE SEQUENCE</scope>
    <source>
        <strain evidence="7">JCM 19831</strain>
    </source>
</reference>
<protein>
    <recommendedName>
        <fullName evidence="9">Threonine/homoserine/homoserine lactone efflux protein</fullName>
    </recommendedName>
</protein>
<gene>
    <name evidence="7" type="ORF">GCM10007977_042670</name>
</gene>
<keyword evidence="4 6" id="KW-1133">Transmembrane helix</keyword>
<keyword evidence="5 6" id="KW-0472">Membrane</keyword>
<keyword evidence="8" id="KW-1185">Reference proteome</keyword>
<dbReference type="Proteomes" id="UP000642070">
    <property type="component" value="Unassembled WGS sequence"/>
</dbReference>
<feature type="transmembrane region" description="Helical" evidence="6">
    <location>
        <begin position="82"/>
        <end position="109"/>
    </location>
</feature>
<evidence type="ECO:0000256" key="4">
    <source>
        <dbReference type="ARBA" id="ARBA00022989"/>
    </source>
</evidence>
<keyword evidence="2" id="KW-1003">Cell membrane</keyword>
<dbReference type="AlphaFoldDB" id="A0A917TT33"/>
<evidence type="ECO:0000256" key="3">
    <source>
        <dbReference type="ARBA" id="ARBA00022692"/>
    </source>
</evidence>
<dbReference type="PANTHER" id="PTHR30086">
    <property type="entry name" value="ARGININE EXPORTER PROTEIN ARGO"/>
    <property type="match status" value="1"/>
</dbReference>
<comment type="caution">
    <text evidence="7">The sequence shown here is derived from an EMBL/GenBank/DDBJ whole genome shotgun (WGS) entry which is preliminary data.</text>
</comment>
<dbReference type="Pfam" id="PF01810">
    <property type="entry name" value="LysE"/>
    <property type="match status" value="1"/>
</dbReference>
<comment type="subcellular location">
    <subcellularLocation>
        <location evidence="1">Cell membrane</location>
        <topology evidence="1">Multi-pass membrane protein</topology>
    </subcellularLocation>
</comment>
<keyword evidence="3 6" id="KW-0812">Transmembrane</keyword>
<dbReference type="InterPro" id="IPR001123">
    <property type="entry name" value="LeuE-type"/>
</dbReference>
<evidence type="ECO:0008006" key="9">
    <source>
        <dbReference type="Google" id="ProtNLM"/>
    </source>
</evidence>
<feature type="transmembrane region" description="Helical" evidence="6">
    <location>
        <begin position="154"/>
        <end position="176"/>
    </location>
</feature>
<name>A0A917TT33_9ACTN</name>
<feature type="transmembrane region" description="Helical" evidence="6">
    <location>
        <begin position="221"/>
        <end position="239"/>
    </location>
</feature>
<dbReference type="PANTHER" id="PTHR30086:SF20">
    <property type="entry name" value="ARGININE EXPORTER PROTEIN ARGO-RELATED"/>
    <property type="match status" value="1"/>
</dbReference>
<dbReference type="GO" id="GO:0015171">
    <property type="term" value="F:amino acid transmembrane transporter activity"/>
    <property type="evidence" value="ECO:0007669"/>
    <property type="project" value="TreeGrafter"/>
</dbReference>
<evidence type="ECO:0000313" key="8">
    <source>
        <dbReference type="Proteomes" id="UP000642070"/>
    </source>
</evidence>